<protein>
    <submittedName>
        <fullName evidence="3">Uncharacterized protein</fullName>
    </submittedName>
</protein>
<reference evidence="3 4" key="1">
    <citation type="submission" date="2018-06" db="EMBL/GenBank/DDBJ databases">
        <title>Genomic Encyclopedia of Archaeal and Bacterial Type Strains, Phase II (KMG-II): from individual species to whole genera.</title>
        <authorList>
            <person name="Goeker M."/>
        </authorList>
    </citation>
    <scope>NUCLEOTIDE SEQUENCE [LARGE SCALE GENOMIC DNA]</scope>
    <source>
        <strain evidence="3 4">ATCC BAA-1881</strain>
    </source>
</reference>
<feature type="region of interest" description="Disordered" evidence="1">
    <location>
        <begin position="1"/>
        <end position="24"/>
    </location>
</feature>
<dbReference type="EMBL" id="QKUF01000038">
    <property type="protein sequence ID" value="PZW20987.1"/>
    <property type="molecule type" value="Genomic_DNA"/>
</dbReference>
<keyword evidence="2" id="KW-0472">Membrane</keyword>
<dbReference type="RefSeq" id="WP_170142977.1">
    <property type="nucleotide sequence ID" value="NZ_BIFX01000001.1"/>
</dbReference>
<keyword evidence="2" id="KW-0812">Transmembrane</keyword>
<organism evidence="3 4">
    <name type="scientific">Thermosporothrix hazakensis</name>
    <dbReference type="NCBI Taxonomy" id="644383"/>
    <lineage>
        <taxon>Bacteria</taxon>
        <taxon>Bacillati</taxon>
        <taxon>Chloroflexota</taxon>
        <taxon>Ktedonobacteria</taxon>
        <taxon>Ktedonobacterales</taxon>
        <taxon>Thermosporotrichaceae</taxon>
        <taxon>Thermosporothrix</taxon>
    </lineage>
</organism>
<keyword evidence="4" id="KW-1185">Reference proteome</keyword>
<evidence type="ECO:0000256" key="1">
    <source>
        <dbReference type="SAM" id="MobiDB-lite"/>
    </source>
</evidence>
<evidence type="ECO:0000256" key="2">
    <source>
        <dbReference type="SAM" id="Phobius"/>
    </source>
</evidence>
<evidence type="ECO:0000313" key="3">
    <source>
        <dbReference type="EMBL" id="PZW20987.1"/>
    </source>
</evidence>
<feature type="transmembrane region" description="Helical" evidence="2">
    <location>
        <begin position="152"/>
        <end position="175"/>
    </location>
</feature>
<feature type="transmembrane region" description="Helical" evidence="2">
    <location>
        <begin position="90"/>
        <end position="108"/>
    </location>
</feature>
<dbReference type="AlphaFoldDB" id="A0A326TVR3"/>
<sequence length="476" mass="52943">MQRSMPKQEADLENAAPQQQENKKQRKGIDWDVLRYHVGRSTYITLAWDWFVGLATKAAEPVLFVSVLYFGAKMLPGMPKTLIPWDSIVFIAQQIALDIGGMGLIKLAQQAREERNRKGGTLAMVVGIALLLLMMTSLVVSSISQLFKLDNLVYMTIETILLIARAVLAVLYGVVIHSLKGEDQGATKVISVRKVQSHLDTWQEQLTLLDTRITQKIDSLMGHVATQIDTLNRQVAARLDTLSTQEEMQLLDTQITRKVDTLATGTATQIDTLSRQVTTLGEAFANLSSLLSTVEDRMQTIGARITLVEQSQEQQLQQIAVRVEAGLEAMQGALLKQVQSLQLPAAGNTNRKNRHPHAAKIDTSSDHLLDTQEKKSNTRESEIDTPKIDTPKHEIDTPKIDSSKIIHLSNGSGGSVKQTEVMDFITAYLDTQRREPTLSEIINQTGCSKQTAVNARQAVREMRRSEEEQQEQSVNL</sequence>
<name>A0A326TVR3_THEHA</name>
<keyword evidence="2" id="KW-1133">Transmembrane helix</keyword>
<feature type="region of interest" description="Disordered" evidence="1">
    <location>
        <begin position="363"/>
        <end position="396"/>
    </location>
</feature>
<gene>
    <name evidence="3" type="ORF">EI42_05748</name>
</gene>
<comment type="caution">
    <text evidence="3">The sequence shown here is derived from an EMBL/GenBank/DDBJ whole genome shotgun (WGS) entry which is preliminary data.</text>
</comment>
<accession>A0A326TVR3</accession>
<dbReference type="Proteomes" id="UP000248806">
    <property type="component" value="Unassembled WGS sequence"/>
</dbReference>
<proteinExistence type="predicted"/>
<feature type="compositionally biased region" description="Basic and acidic residues" evidence="1">
    <location>
        <begin position="1"/>
        <end position="10"/>
    </location>
</feature>
<feature type="transmembrane region" description="Helical" evidence="2">
    <location>
        <begin position="50"/>
        <end position="70"/>
    </location>
</feature>
<evidence type="ECO:0000313" key="4">
    <source>
        <dbReference type="Proteomes" id="UP000248806"/>
    </source>
</evidence>
<feature type="transmembrane region" description="Helical" evidence="2">
    <location>
        <begin position="120"/>
        <end position="140"/>
    </location>
</feature>